<keyword evidence="2 10" id="KW-0436">Ligase</keyword>
<accession>A0ABS2P3X2</accession>
<comment type="subcellular location">
    <subcellularLocation>
        <location evidence="10 11">Cytoplasm</location>
    </subcellularLocation>
</comment>
<dbReference type="InterPro" id="IPR036565">
    <property type="entry name" value="Mur-like_cat_sf"/>
</dbReference>
<dbReference type="SUPFAM" id="SSF53623">
    <property type="entry name" value="MurD-like peptide ligases, catalytic domain"/>
    <property type="match status" value="1"/>
</dbReference>
<keyword evidence="4 10" id="KW-0547">Nucleotide-binding</keyword>
<evidence type="ECO:0000256" key="7">
    <source>
        <dbReference type="ARBA" id="ARBA00022984"/>
    </source>
</evidence>
<evidence type="ECO:0000256" key="8">
    <source>
        <dbReference type="ARBA" id="ARBA00023306"/>
    </source>
</evidence>
<dbReference type="InterPro" id="IPR036615">
    <property type="entry name" value="Mur_ligase_C_dom_sf"/>
</dbReference>
<dbReference type="SUPFAM" id="SSF63418">
    <property type="entry name" value="MurE/MurF N-terminal domain"/>
    <property type="match status" value="1"/>
</dbReference>
<dbReference type="NCBIfam" id="TIGR01143">
    <property type="entry name" value="murF"/>
    <property type="match status" value="1"/>
</dbReference>
<dbReference type="Pfam" id="PF02875">
    <property type="entry name" value="Mur_ligase_C"/>
    <property type="match status" value="1"/>
</dbReference>
<evidence type="ECO:0000256" key="5">
    <source>
        <dbReference type="ARBA" id="ARBA00022840"/>
    </source>
</evidence>
<keyword evidence="9 10" id="KW-0961">Cell wall biogenesis/degradation</keyword>
<comment type="pathway">
    <text evidence="10 11">Cell wall biogenesis; peptidoglycan biosynthesis.</text>
</comment>
<dbReference type="Gene3D" id="3.40.1190.10">
    <property type="entry name" value="Mur-like, catalytic domain"/>
    <property type="match status" value="1"/>
</dbReference>
<dbReference type="PANTHER" id="PTHR43024">
    <property type="entry name" value="UDP-N-ACETYLMURAMOYL-TRIPEPTIDE--D-ALANYL-D-ALANINE LIGASE"/>
    <property type="match status" value="1"/>
</dbReference>
<dbReference type="GO" id="GO:0047480">
    <property type="term" value="F:UDP-N-acetylmuramoyl-tripeptide-D-alanyl-D-alanine ligase activity"/>
    <property type="evidence" value="ECO:0007669"/>
    <property type="project" value="UniProtKB-EC"/>
</dbReference>
<dbReference type="Gene3D" id="3.40.1390.10">
    <property type="entry name" value="MurE/MurF, N-terminal domain"/>
    <property type="match status" value="1"/>
</dbReference>
<keyword evidence="15" id="KW-1185">Reference proteome</keyword>
<keyword evidence="3 10" id="KW-0132">Cell division</keyword>
<keyword evidence="8 10" id="KW-0131">Cell cycle</keyword>
<feature type="domain" description="Mur ligase C-terminal" evidence="12">
    <location>
        <begin position="316"/>
        <end position="442"/>
    </location>
</feature>
<evidence type="ECO:0000256" key="9">
    <source>
        <dbReference type="ARBA" id="ARBA00023316"/>
    </source>
</evidence>
<dbReference type="SUPFAM" id="SSF53244">
    <property type="entry name" value="MurD-like peptide ligases, peptide-binding domain"/>
    <property type="match status" value="1"/>
</dbReference>
<comment type="similarity">
    <text evidence="10">Belongs to the MurCDEF family. MurF subfamily.</text>
</comment>
<dbReference type="EC" id="6.3.2.10" evidence="10 11"/>
<evidence type="ECO:0000313" key="14">
    <source>
        <dbReference type="EMBL" id="MBM7621671.1"/>
    </source>
</evidence>
<dbReference type="RefSeq" id="WP_204418448.1">
    <property type="nucleotide sequence ID" value="NZ_JAFBED010000009.1"/>
</dbReference>
<name>A0ABS2P3X2_9BACI</name>
<comment type="caution">
    <text evidence="14">The sequence shown here is derived from an EMBL/GenBank/DDBJ whole genome shotgun (WGS) entry which is preliminary data.</text>
</comment>
<reference evidence="14 15" key="1">
    <citation type="submission" date="2021-01" db="EMBL/GenBank/DDBJ databases">
        <title>Genomic Encyclopedia of Type Strains, Phase IV (KMG-IV): sequencing the most valuable type-strain genomes for metagenomic binning, comparative biology and taxonomic classification.</title>
        <authorList>
            <person name="Goeker M."/>
        </authorList>
    </citation>
    <scope>NUCLEOTIDE SEQUENCE [LARGE SCALE GENOMIC DNA]</scope>
    <source>
        <strain evidence="14 15">DSM 25879</strain>
    </source>
</reference>
<dbReference type="InterPro" id="IPR005863">
    <property type="entry name" value="UDP-N-AcMur_synth"/>
</dbReference>
<protein>
    <recommendedName>
        <fullName evidence="10 11">UDP-N-acetylmuramoyl-tripeptide--D-alanyl-D-alanine ligase</fullName>
        <ecNumber evidence="10 11">6.3.2.10</ecNumber>
    </recommendedName>
    <alternativeName>
        <fullName evidence="10">D-alanyl-D-alanine-adding enzyme</fullName>
    </alternativeName>
</protein>
<feature type="binding site" evidence="10">
    <location>
        <begin position="114"/>
        <end position="120"/>
    </location>
    <ligand>
        <name>ATP</name>
        <dbReference type="ChEBI" id="CHEBI:30616"/>
    </ligand>
</feature>
<dbReference type="PANTHER" id="PTHR43024:SF1">
    <property type="entry name" value="UDP-N-ACETYLMURAMOYL-TRIPEPTIDE--D-ALANYL-D-ALANINE LIGASE"/>
    <property type="match status" value="1"/>
</dbReference>
<keyword evidence="5 10" id="KW-0067">ATP-binding</keyword>
<dbReference type="InterPro" id="IPR035911">
    <property type="entry name" value="MurE/MurF_N"/>
</dbReference>
<comment type="catalytic activity">
    <reaction evidence="10 11">
        <text>D-alanyl-D-alanine + UDP-N-acetyl-alpha-D-muramoyl-L-alanyl-gamma-D-glutamyl-meso-2,6-diaminopimelate + ATP = UDP-N-acetyl-alpha-D-muramoyl-L-alanyl-gamma-D-glutamyl-meso-2,6-diaminopimeloyl-D-alanyl-D-alanine + ADP + phosphate + H(+)</text>
        <dbReference type="Rhea" id="RHEA:28374"/>
        <dbReference type="ChEBI" id="CHEBI:15378"/>
        <dbReference type="ChEBI" id="CHEBI:30616"/>
        <dbReference type="ChEBI" id="CHEBI:43474"/>
        <dbReference type="ChEBI" id="CHEBI:57822"/>
        <dbReference type="ChEBI" id="CHEBI:61386"/>
        <dbReference type="ChEBI" id="CHEBI:83905"/>
        <dbReference type="ChEBI" id="CHEBI:456216"/>
        <dbReference type="EC" id="6.3.2.10"/>
    </reaction>
</comment>
<dbReference type="Gene3D" id="3.90.190.20">
    <property type="entry name" value="Mur ligase, C-terminal domain"/>
    <property type="match status" value="1"/>
</dbReference>
<dbReference type="InterPro" id="IPR004101">
    <property type="entry name" value="Mur_ligase_C"/>
</dbReference>
<comment type="function">
    <text evidence="10 11">Involved in cell wall formation. Catalyzes the final step in the synthesis of UDP-N-acetylmuramoyl-pentapeptide, the precursor of murein.</text>
</comment>
<keyword evidence="6 10" id="KW-0133">Cell shape</keyword>
<dbReference type="HAMAP" id="MF_02019">
    <property type="entry name" value="MurF"/>
    <property type="match status" value="1"/>
</dbReference>
<evidence type="ECO:0000256" key="2">
    <source>
        <dbReference type="ARBA" id="ARBA00022598"/>
    </source>
</evidence>
<dbReference type="EMBL" id="JAFBED010000009">
    <property type="protein sequence ID" value="MBM7621671.1"/>
    <property type="molecule type" value="Genomic_DNA"/>
</dbReference>
<evidence type="ECO:0000256" key="4">
    <source>
        <dbReference type="ARBA" id="ARBA00022741"/>
    </source>
</evidence>
<evidence type="ECO:0000256" key="10">
    <source>
        <dbReference type="HAMAP-Rule" id="MF_02019"/>
    </source>
</evidence>
<dbReference type="InterPro" id="IPR051046">
    <property type="entry name" value="MurCDEF_CellWall_CoF430Synth"/>
</dbReference>
<proteinExistence type="inferred from homology"/>
<gene>
    <name evidence="10" type="primary">murF</name>
    <name evidence="14" type="ORF">JOC95_003560</name>
</gene>
<evidence type="ECO:0000256" key="3">
    <source>
        <dbReference type="ARBA" id="ARBA00022618"/>
    </source>
</evidence>
<dbReference type="InterPro" id="IPR013221">
    <property type="entry name" value="Mur_ligase_cen"/>
</dbReference>
<evidence type="ECO:0000259" key="13">
    <source>
        <dbReference type="Pfam" id="PF08245"/>
    </source>
</evidence>
<keyword evidence="1 10" id="KW-0963">Cytoplasm</keyword>
<evidence type="ECO:0000259" key="12">
    <source>
        <dbReference type="Pfam" id="PF02875"/>
    </source>
</evidence>
<organism evidence="14 15">
    <name type="scientific">Sutcliffiella tianshenii</name>
    <dbReference type="NCBI Taxonomy" id="1463404"/>
    <lineage>
        <taxon>Bacteria</taxon>
        <taxon>Bacillati</taxon>
        <taxon>Bacillota</taxon>
        <taxon>Bacilli</taxon>
        <taxon>Bacillales</taxon>
        <taxon>Bacillaceae</taxon>
        <taxon>Sutcliffiella</taxon>
    </lineage>
</organism>
<evidence type="ECO:0000256" key="1">
    <source>
        <dbReference type="ARBA" id="ARBA00022490"/>
    </source>
</evidence>
<sequence length="454" mass="49240">MIKRTLKEIQEMAKGEAIAPEYSEVMVEGVSKDTREDMNGKLYIPIIGENFNGHKFVQQAILEKGAVASLWQKDQPEPPSDVNLIFVDDTIEALQNLASDYRDQIGMKVVGITGSNGKTTTKDMVTSLLQTTFNVHKTAGNYNNHIGLPLTILSMKEDTEVAVLEMGMSGRGEIELLSNIAKPDAAIITNIGESHMQELGSRKGIAEAKLEIAAGLKPGGKLIINGDEPLLTNKISDFDCDVITFGLNADNDYVAQAIVLKGNGTQFIIEETAYMIPVLGAHNVTNALASVVVGKLFGVNEENRKKGLENLSLTAMRNEVVETNGGWTVINDAYNASPTSMKAAIDLLGSLTGYTKKIAVLGDMLELGDQEISFHQEVGRYVQGKEIDFVFTYGNLGKSIAEGAVSVLGKDKVKSYTDKKVLTEDLLNILQKDDVVIVKGSRGMKLEEVVQGLQ</sequence>
<feature type="domain" description="Mur ligase central" evidence="13">
    <location>
        <begin position="112"/>
        <end position="293"/>
    </location>
</feature>
<dbReference type="Proteomes" id="UP000737402">
    <property type="component" value="Unassembled WGS sequence"/>
</dbReference>
<dbReference type="Pfam" id="PF08245">
    <property type="entry name" value="Mur_ligase_M"/>
    <property type="match status" value="1"/>
</dbReference>
<evidence type="ECO:0000256" key="11">
    <source>
        <dbReference type="RuleBase" id="RU004136"/>
    </source>
</evidence>
<evidence type="ECO:0000256" key="6">
    <source>
        <dbReference type="ARBA" id="ARBA00022960"/>
    </source>
</evidence>
<keyword evidence="7 10" id="KW-0573">Peptidoglycan synthesis</keyword>
<evidence type="ECO:0000313" key="15">
    <source>
        <dbReference type="Proteomes" id="UP000737402"/>
    </source>
</evidence>